<dbReference type="EMBL" id="JAWZYT010004628">
    <property type="protein sequence ID" value="KAK4293147.1"/>
    <property type="molecule type" value="Genomic_DNA"/>
</dbReference>
<feature type="region of interest" description="Disordered" evidence="1">
    <location>
        <begin position="1"/>
        <end position="69"/>
    </location>
</feature>
<proteinExistence type="predicted"/>
<protein>
    <submittedName>
        <fullName evidence="2">Uncharacterized protein</fullName>
    </submittedName>
</protein>
<name>A0AAE1TPR3_9EUCA</name>
<comment type="caution">
    <text evidence="2">The sequence shown here is derived from an EMBL/GenBank/DDBJ whole genome shotgun (WGS) entry which is preliminary data.</text>
</comment>
<accession>A0AAE1TPR3</accession>
<evidence type="ECO:0000313" key="2">
    <source>
        <dbReference type="EMBL" id="KAK4293147.1"/>
    </source>
</evidence>
<organism evidence="2 3">
    <name type="scientific">Petrolisthes manimaculis</name>
    <dbReference type="NCBI Taxonomy" id="1843537"/>
    <lineage>
        <taxon>Eukaryota</taxon>
        <taxon>Metazoa</taxon>
        <taxon>Ecdysozoa</taxon>
        <taxon>Arthropoda</taxon>
        <taxon>Crustacea</taxon>
        <taxon>Multicrustacea</taxon>
        <taxon>Malacostraca</taxon>
        <taxon>Eumalacostraca</taxon>
        <taxon>Eucarida</taxon>
        <taxon>Decapoda</taxon>
        <taxon>Pleocyemata</taxon>
        <taxon>Anomura</taxon>
        <taxon>Galatheoidea</taxon>
        <taxon>Porcellanidae</taxon>
        <taxon>Petrolisthes</taxon>
    </lineage>
</organism>
<gene>
    <name evidence="2" type="ORF">Pmani_034135</name>
</gene>
<feature type="compositionally biased region" description="Gly residues" evidence="1">
    <location>
        <begin position="46"/>
        <end position="55"/>
    </location>
</feature>
<evidence type="ECO:0000313" key="3">
    <source>
        <dbReference type="Proteomes" id="UP001292094"/>
    </source>
</evidence>
<dbReference type="AlphaFoldDB" id="A0AAE1TPR3"/>
<keyword evidence="3" id="KW-1185">Reference proteome</keyword>
<evidence type="ECO:0000256" key="1">
    <source>
        <dbReference type="SAM" id="MobiDB-lite"/>
    </source>
</evidence>
<feature type="compositionally biased region" description="Basic and acidic residues" evidence="1">
    <location>
        <begin position="1"/>
        <end position="44"/>
    </location>
</feature>
<sequence length="69" mass="7596">MEMDRVKEKKRSGWEEGKRSGGWKGGREKEWKVDGVRRRAKESVRPGGGGGGGFGSSDVAPPKIPNQFH</sequence>
<reference evidence="2" key="1">
    <citation type="submission" date="2023-11" db="EMBL/GenBank/DDBJ databases">
        <title>Genome assemblies of two species of porcelain crab, Petrolisthes cinctipes and Petrolisthes manimaculis (Anomura: Porcellanidae).</title>
        <authorList>
            <person name="Angst P."/>
        </authorList>
    </citation>
    <scope>NUCLEOTIDE SEQUENCE</scope>
    <source>
        <strain evidence="2">PB745_02</strain>
        <tissue evidence="2">Gill</tissue>
    </source>
</reference>
<dbReference type="Proteomes" id="UP001292094">
    <property type="component" value="Unassembled WGS sequence"/>
</dbReference>